<dbReference type="RefSeq" id="WP_079570203.1">
    <property type="nucleotide sequence ID" value="NZ_FUZQ01000001.1"/>
</dbReference>
<sequence>MTDRQQLYGLVVEAPFDLHQDRADAGAARADVVVAAGPGTDQRTTPGGRPVLHHELAGDPWYSAWDLGADGYLLRFHDACDFEVSADLRDVVLREAGGVDPGLSRVLTTGGMLAFQLYLRGEAVLHASAVEDDDGVVAFVGYSGMGKSTMATLLCAEGAALVTDDVLRLDRTDDGFAARLGATEVRLRKGADTLAGRFAGRAPGHRVSADARHVLQLGAGARDRRPLRAIVVPQPDRDGGELVVRRRTGTAALLELLHYPRLHGWLDERVQSVHLRHLADVARAVPVLVADVPWGPPFAPGLGAQVVRSVAEASARPLVGADAPSR</sequence>
<dbReference type="Gene3D" id="3.40.50.300">
    <property type="entry name" value="P-loop containing nucleotide triphosphate hydrolases"/>
    <property type="match status" value="1"/>
</dbReference>
<dbReference type="SUPFAM" id="SSF53795">
    <property type="entry name" value="PEP carboxykinase-like"/>
    <property type="match status" value="1"/>
</dbReference>
<dbReference type="EMBL" id="FUZQ01000001">
    <property type="protein sequence ID" value="SKC37329.1"/>
    <property type="molecule type" value="Genomic_DNA"/>
</dbReference>
<dbReference type="OrthoDB" id="9791280at2"/>
<evidence type="ECO:0000313" key="1">
    <source>
        <dbReference type="EMBL" id="SKC37329.1"/>
    </source>
</evidence>
<name>A0A1T5IDU7_9MICO</name>
<accession>A0A1T5IDU7</accession>
<protein>
    <recommendedName>
        <fullName evidence="3">HPr Serine kinase C-terminal domain-containing protein</fullName>
    </recommendedName>
</protein>
<keyword evidence="2" id="KW-1185">Reference proteome</keyword>
<evidence type="ECO:0008006" key="3">
    <source>
        <dbReference type="Google" id="ProtNLM"/>
    </source>
</evidence>
<gene>
    <name evidence="1" type="ORF">SAMN04324258_0388</name>
</gene>
<proteinExistence type="predicted"/>
<evidence type="ECO:0000313" key="2">
    <source>
        <dbReference type="Proteomes" id="UP000189777"/>
    </source>
</evidence>
<dbReference type="Proteomes" id="UP000189777">
    <property type="component" value="Unassembled WGS sequence"/>
</dbReference>
<reference evidence="1 2" key="1">
    <citation type="submission" date="2017-02" db="EMBL/GenBank/DDBJ databases">
        <authorList>
            <person name="Peterson S.W."/>
        </authorList>
    </citation>
    <scope>NUCLEOTIDE SEQUENCE [LARGE SCALE GENOMIC DNA]</scope>
    <source>
        <strain evidence="1 2">DSM 21481</strain>
    </source>
</reference>
<organism evidence="1 2">
    <name type="scientific">Krasilnikoviella flava</name>
    <dbReference type="NCBI Taxonomy" id="526729"/>
    <lineage>
        <taxon>Bacteria</taxon>
        <taxon>Bacillati</taxon>
        <taxon>Actinomycetota</taxon>
        <taxon>Actinomycetes</taxon>
        <taxon>Micrococcales</taxon>
        <taxon>Promicromonosporaceae</taxon>
        <taxon>Krasilnikoviella</taxon>
    </lineage>
</organism>
<dbReference type="InterPro" id="IPR027417">
    <property type="entry name" value="P-loop_NTPase"/>
</dbReference>
<dbReference type="AlphaFoldDB" id="A0A1T5IDU7"/>
<dbReference type="STRING" id="526729.SAMN04324258_0388"/>